<evidence type="ECO:0008006" key="3">
    <source>
        <dbReference type="Google" id="ProtNLM"/>
    </source>
</evidence>
<keyword evidence="2" id="KW-1185">Reference proteome</keyword>
<organism evidence="1 2">
    <name type="scientific">Toxocara canis</name>
    <name type="common">Canine roundworm</name>
    <dbReference type="NCBI Taxonomy" id="6265"/>
    <lineage>
        <taxon>Eukaryota</taxon>
        <taxon>Metazoa</taxon>
        <taxon>Ecdysozoa</taxon>
        <taxon>Nematoda</taxon>
        <taxon>Chromadorea</taxon>
        <taxon>Rhabditida</taxon>
        <taxon>Spirurina</taxon>
        <taxon>Ascaridomorpha</taxon>
        <taxon>Ascaridoidea</taxon>
        <taxon>Toxocaridae</taxon>
        <taxon>Toxocara</taxon>
    </lineage>
</organism>
<dbReference type="Gene3D" id="3.40.50.1240">
    <property type="entry name" value="Phosphoglycerate mutase-like"/>
    <property type="match status" value="1"/>
</dbReference>
<evidence type="ECO:0000313" key="1">
    <source>
        <dbReference type="EMBL" id="KHN77961.1"/>
    </source>
</evidence>
<name>A0A0B2V3F3_TOXCA</name>
<dbReference type="STRING" id="6265.A0A0B2V3F3"/>
<dbReference type="Proteomes" id="UP000031036">
    <property type="component" value="Unassembled WGS sequence"/>
</dbReference>
<feature type="non-terminal residue" evidence="1">
    <location>
        <position position="1"/>
    </location>
</feature>
<dbReference type="InterPro" id="IPR029033">
    <property type="entry name" value="His_PPase_superfam"/>
</dbReference>
<reference evidence="1 2" key="1">
    <citation type="submission" date="2014-11" db="EMBL/GenBank/DDBJ databases">
        <title>Genetic blueprint of the zoonotic pathogen Toxocara canis.</title>
        <authorList>
            <person name="Zhu X.-Q."/>
            <person name="Korhonen P.K."/>
            <person name="Cai H."/>
            <person name="Young N.D."/>
            <person name="Nejsum P."/>
            <person name="von Samson-Himmelstjerna G."/>
            <person name="Boag P.R."/>
            <person name="Tan P."/>
            <person name="Li Q."/>
            <person name="Min J."/>
            <person name="Yang Y."/>
            <person name="Wang X."/>
            <person name="Fang X."/>
            <person name="Hall R.S."/>
            <person name="Hofmann A."/>
            <person name="Sternberg P.W."/>
            <person name="Jex A.R."/>
            <person name="Gasser R.B."/>
        </authorList>
    </citation>
    <scope>NUCLEOTIDE SEQUENCE [LARGE SCALE GENOMIC DNA]</scope>
    <source>
        <strain evidence="1">PN_DK_2014</strain>
    </source>
</reference>
<dbReference type="GO" id="GO:0016791">
    <property type="term" value="F:phosphatase activity"/>
    <property type="evidence" value="ECO:0007669"/>
    <property type="project" value="UniProtKB-ARBA"/>
</dbReference>
<dbReference type="EMBL" id="JPKZ01002210">
    <property type="protein sequence ID" value="KHN77961.1"/>
    <property type="molecule type" value="Genomic_DNA"/>
</dbReference>
<gene>
    <name evidence="1" type="ORF">Tcan_07643</name>
</gene>
<proteinExistence type="predicted"/>
<accession>A0A0B2V3F3</accession>
<dbReference type="SUPFAM" id="SSF53254">
    <property type="entry name" value="Phosphoglycerate mutase-like"/>
    <property type="match status" value="1"/>
</dbReference>
<sequence>IFRILSRSVGTTLIVTHGPTIDASVRYLLKLDKTAPRWEELESIGIKYPYCSTVVLEQDSTGARWKLATPLKSITFLNQTTKPDYRFIQRKCVH</sequence>
<comment type="caution">
    <text evidence="1">The sequence shown here is derived from an EMBL/GenBank/DDBJ whole genome shotgun (WGS) entry which is preliminary data.</text>
</comment>
<protein>
    <recommendedName>
        <fullName evidence="3">Histidine phosphatase family protein</fullName>
    </recommendedName>
</protein>
<evidence type="ECO:0000313" key="2">
    <source>
        <dbReference type="Proteomes" id="UP000031036"/>
    </source>
</evidence>
<dbReference type="AlphaFoldDB" id="A0A0B2V3F3"/>